<evidence type="ECO:0000313" key="3">
    <source>
        <dbReference type="Proteomes" id="UP000316614"/>
    </source>
</evidence>
<proteinExistence type="predicted"/>
<keyword evidence="1" id="KW-0732">Signal</keyword>
<evidence type="ECO:0000256" key="1">
    <source>
        <dbReference type="SAM" id="SignalP"/>
    </source>
</evidence>
<feature type="signal peptide" evidence="1">
    <location>
        <begin position="1"/>
        <end position="21"/>
    </location>
</feature>
<dbReference type="EMBL" id="CP041253">
    <property type="protein sequence ID" value="QDH81076.1"/>
    <property type="molecule type" value="Genomic_DNA"/>
</dbReference>
<dbReference type="KEGG" id="echi:FKX85_19355"/>
<gene>
    <name evidence="2" type="ORF">FKX85_19355</name>
</gene>
<sequence>MMKKLILMFAMVFMAFSSGFAYDNGIGVMATPWVSADSDVAVINNYCEIRFYYVIHRADPDYQYSGSVFLRQGGSYVAGTEVSGWSYPEPQIMYSSTELFTGQWYTLTLSATSNNAYAHGQLNW</sequence>
<name>A0A514CMN5_9BACT</name>
<dbReference type="Proteomes" id="UP000316614">
    <property type="component" value="Chromosome"/>
</dbReference>
<organism evidence="2 3">
    <name type="scientific">Echinicola soli</name>
    <dbReference type="NCBI Taxonomy" id="2591634"/>
    <lineage>
        <taxon>Bacteria</taxon>
        <taxon>Pseudomonadati</taxon>
        <taxon>Bacteroidota</taxon>
        <taxon>Cytophagia</taxon>
        <taxon>Cytophagales</taxon>
        <taxon>Cyclobacteriaceae</taxon>
        <taxon>Echinicola</taxon>
    </lineage>
</organism>
<dbReference type="AlphaFoldDB" id="A0A514CMN5"/>
<dbReference type="RefSeq" id="WP_141616291.1">
    <property type="nucleotide sequence ID" value="NZ_CP041253.1"/>
</dbReference>
<evidence type="ECO:0000313" key="2">
    <source>
        <dbReference type="EMBL" id="QDH81076.1"/>
    </source>
</evidence>
<reference evidence="2 3" key="1">
    <citation type="submission" date="2019-06" db="EMBL/GenBank/DDBJ databases">
        <title>Echinicola alkalisoli sp. nov. isolated from saline soil.</title>
        <authorList>
            <person name="Sun J.-Q."/>
            <person name="Xu L."/>
        </authorList>
    </citation>
    <scope>NUCLEOTIDE SEQUENCE [LARGE SCALE GENOMIC DNA]</scope>
    <source>
        <strain evidence="2 3">LN3S3</strain>
    </source>
</reference>
<keyword evidence="3" id="KW-1185">Reference proteome</keyword>
<accession>A0A514CMN5</accession>
<feature type="chain" id="PRO_5021958537" evidence="1">
    <location>
        <begin position="22"/>
        <end position="124"/>
    </location>
</feature>
<protein>
    <submittedName>
        <fullName evidence="2">Uncharacterized protein</fullName>
    </submittedName>
</protein>